<keyword evidence="1" id="KW-0812">Transmembrane</keyword>
<keyword evidence="3" id="KW-1185">Reference proteome</keyword>
<reference evidence="2 3" key="1">
    <citation type="submission" date="2016-01" db="EMBL/GenBank/DDBJ databases">
        <title>Genome Sequences of Twelve Sporeforming Bacillus Species Isolated from Foods.</title>
        <authorList>
            <person name="Berendsen E.M."/>
            <person name="Wells-Bennik M.H."/>
            <person name="Krawcyk A.O."/>
            <person name="De Jong A."/>
            <person name="Holsappel S."/>
            <person name="Eijlander R.T."/>
            <person name="Kuipers O.P."/>
        </authorList>
    </citation>
    <scope>NUCLEOTIDE SEQUENCE [LARGE SCALE GENOMIC DNA]</scope>
    <source>
        <strain evidence="2 3">B4102</strain>
    </source>
</reference>
<keyword evidence="1" id="KW-1133">Transmembrane helix</keyword>
<feature type="transmembrane region" description="Helical" evidence="1">
    <location>
        <begin position="99"/>
        <end position="118"/>
    </location>
</feature>
<sequence>MVCLSCGLMVIDHCFMVMKGLFRGFVHFAGDHFFSSSRISQFRAFCYGYLLLIFPYLSVSSISLGISSSYLPASLGFEHFAGDPFFSSSRISQFRALRYGYLLLIFPYLSVSSISLGISSSYLPASLGFEHFAGDPFFSSSRISQFRALRYGYLLLIFPHLSVSGISLGIPSSYLPASLGFEHFATATFFSSSRISQFRALRYGYLLLIFPHLSVSSISLGISSSHLPASLSSGHYAKFITDLNSRFLRVSTIMYDNS</sequence>
<dbReference type="EMBL" id="LQYN01000170">
    <property type="protein sequence ID" value="KYC84135.1"/>
    <property type="molecule type" value="Genomic_DNA"/>
</dbReference>
<organism evidence="2 3">
    <name type="scientific">Heyndrickxia sporothermodurans</name>
    <dbReference type="NCBI Taxonomy" id="46224"/>
    <lineage>
        <taxon>Bacteria</taxon>
        <taxon>Bacillati</taxon>
        <taxon>Bacillota</taxon>
        <taxon>Bacilli</taxon>
        <taxon>Bacillales</taxon>
        <taxon>Bacillaceae</taxon>
        <taxon>Heyndrickxia</taxon>
    </lineage>
</organism>
<feature type="transmembrane region" description="Helical" evidence="1">
    <location>
        <begin position="44"/>
        <end position="66"/>
    </location>
</feature>
<feature type="transmembrane region" description="Helical" evidence="1">
    <location>
        <begin position="151"/>
        <end position="168"/>
    </location>
</feature>
<accession>A0A150KJQ6</accession>
<dbReference type="PATRIC" id="fig|46224.3.peg.2257"/>
<proteinExistence type="predicted"/>
<evidence type="ECO:0000256" key="1">
    <source>
        <dbReference type="SAM" id="Phobius"/>
    </source>
</evidence>
<dbReference type="AlphaFoldDB" id="A0A150KJQ6"/>
<evidence type="ECO:0000313" key="2">
    <source>
        <dbReference type="EMBL" id="KYC84135.1"/>
    </source>
</evidence>
<name>A0A150KJQ6_9BACI</name>
<protein>
    <submittedName>
        <fullName evidence="2">Uncharacterized protein</fullName>
    </submittedName>
</protein>
<dbReference type="Proteomes" id="UP000075666">
    <property type="component" value="Unassembled WGS sequence"/>
</dbReference>
<gene>
    <name evidence="2" type="ORF">B4102_4211</name>
</gene>
<keyword evidence="1" id="KW-0472">Membrane</keyword>
<comment type="caution">
    <text evidence="2">The sequence shown here is derived from an EMBL/GenBank/DDBJ whole genome shotgun (WGS) entry which is preliminary data.</text>
</comment>
<evidence type="ECO:0000313" key="3">
    <source>
        <dbReference type="Proteomes" id="UP000075666"/>
    </source>
</evidence>